<organism evidence="1 2">
    <name type="scientific">Canavalia gladiata</name>
    <name type="common">Sword bean</name>
    <name type="synonym">Dolichos gladiatus</name>
    <dbReference type="NCBI Taxonomy" id="3824"/>
    <lineage>
        <taxon>Eukaryota</taxon>
        <taxon>Viridiplantae</taxon>
        <taxon>Streptophyta</taxon>
        <taxon>Embryophyta</taxon>
        <taxon>Tracheophyta</taxon>
        <taxon>Spermatophyta</taxon>
        <taxon>Magnoliopsida</taxon>
        <taxon>eudicotyledons</taxon>
        <taxon>Gunneridae</taxon>
        <taxon>Pentapetalae</taxon>
        <taxon>rosids</taxon>
        <taxon>fabids</taxon>
        <taxon>Fabales</taxon>
        <taxon>Fabaceae</taxon>
        <taxon>Papilionoideae</taxon>
        <taxon>50 kb inversion clade</taxon>
        <taxon>NPAAA clade</taxon>
        <taxon>indigoferoid/millettioid clade</taxon>
        <taxon>Phaseoleae</taxon>
        <taxon>Canavalia</taxon>
    </lineage>
</organism>
<dbReference type="Proteomes" id="UP001367508">
    <property type="component" value="Unassembled WGS sequence"/>
</dbReference>
<name>A0AAN9LKB0_CANGL</name>
<evidence type="ECO:0000313" key="1">
    <source>
        <dbReference type="EMBL" id="KAK7337572.1"/>
    </source>
</evidence>
<protein>
    <submittedName>
        <fullName evidence="1">Uncharacterized protein</fullName>
    </submittedName>
</protein>
<dbReference type="AlphaFoldDB" id="A0AAN9LKB0"/>
<dbReference type="EMBL" id="JAYMYQ010000004">
    <property type="protein sequence ID" value="KAK7337572.1"/>
    <property type="molecule type" value="Genomic_DNA"/>
</dbReference>
<keyword evidence="2" id="KW-1185">Reference proteome</keyword>
<accession>A0AAN9LKB0</accession>
<sequence length="75" mass="8200">MMSCGASNLVTGQIILHCFSFTLYFQIINSSTLSASGSKAYVLSKFSFSWDAVRNSLGSDYDDDLGYLGCRDILP</sequence>
<evidence type="ECO:0000313" key="2">
    <source>
        <dbReference type="Proteomes" id="UP001367508"/>
    </source>
</evidence>
<reference evidence="1 2" key="1">
    <citation type="submission" date="2024-01" db="EMBL/GenBank/DDBJ databases">
        <title>The genomes of 5 underutilized Papilionoideae crops provide insights into root nodulation and disease resistanc.</title>
        <authorList>
            <person name="Jiang F."/>
        </authorList>
    </citation>
    <scope>NUCLEOTIDE SEQUENCE [LARGE SCALE GENOMIC DNA]</scope>
    <source>
        <strain evidence="1">LVBAO_FW01</strain>
        <tissue evidence="1">Leaves</tissue>
    </source>
</reference>
<gene>
    <name evidence="1" type="ORF">VNO77_18154</name>
</gene>
<comment type="caution">
    <text evidence="1">The sequence shown here is derived from an EMBL/GenBank/DDBJ whole genome shotgun (WGS) entry which is preliminary data.</text>
</comment>
<proteinExistence type="predicted"/>